<dbReference type="Gene3D" id="3.40.50.150">
    <property type="entry name" value="Vaccinia Virus protein VP39"/>
    <property type="match status" value="1"/>
</dbReference>
<reference evidence="2 3" key="1">
    <citation type="journal article" date="2015" name="Microbes Environ.">
        <title>Distribution and evolution of nitrogen fixation genes in the phylum bacteroidetes.</title>
        <authorList>
            <person name="Inoue J."/>
            <person name="Oshima K."/>
            <person name="Suda W."/>
            <person name="Sakamoto M."/>
            <person name="Iino T."/>
            <person name="Noda S."/>
            <person name="Hongoh Y."/>
            <person name="Hattori M."/>
            <person name="Ohkuma M."/>
        </authorList>
    </citation>
    <scope>NUCLEOTIDE SEQUENCE [LARGE SCALE GENOMIC DNA]</scope>
    <source>
        <strain evidence="2">JCM 15548</strain>
    </source>
</reference>
<dbReference type="GO" id="GO:0032259">
    <property type="term" value="P:methylation"/>
    <property type="evidence" value="ECO:0007669"/>
    <property type="project" value="UniProtKB-KW"/>
</dbReference>
<dbReference type="PANTHER" id="PTHR43591">
    <property type="entry name" value="METHYLTRANSFERASE"/>
    <property type="match status" value="1"/>
</dbReference>
<name>A0A0E9M1Q6_9BACT</name>
<evidence type="ECO:0000259" key="1">
    <source>
        <dbReference type="Pfam" id="PF13649"/>
    </source>
</evidence>
<dbReference type="Pfam" id="PF13649">
    <property type="entry name" value="Methyltransf_25"/>
    <property type="match status" value="1"/>
</dbReference>
<dbReference type="SUPFAM" id="SSF53335">
    <property type="entry name" value="S-adenosyl-L-methionine-dependent methyltransferases"/>
    <property type="match status" value="1"/>
</dbReference>
<dbReference type="AlphaFoldDB" id="A0A0E9M1Q6"/>
<feature type="domain" description="Methyltransferase" evidence="1">
    <location>
        <begin position="51"/>
        <end position="145"/>
    </location>
</feature>
<comment type="caution">
    <text evidence="2">The sequence shown here is derived from an EMBL/GenBank/DDBJ whole genome shotgun (WGS) entry which is preliminary data.</text>
</comment>
<dbReference type="Proteomes" id="UP000032900">
    <property type="component" value="Unassembled WGS sequence"/>
</dbReference>
<dbReference type="EMBL" id="BAZW01000044">
    <property type="protein sequence ID" value="GAO31311.1"/>
    <property type="molecule type" value="Genomic_DNA"/>
</dbReference>
<dbReference type="GO" id="GO:0008168">
    <property type="term" value="F:methyltransferase activity"/>
    <property type="evidence" value="ECO:0007669"/>
    <property type="project" value="UniProtKB-KW"/>
</dbReference>
<accession>A0A0E9M1Q6</accession>
<keyword evidence="3" id="KW-1185">Reference proteome</keyword>
<evidence type="ECO:0000313" key="2">
    <source>
        <dbReference type="EMBL" id="GAO31311.1"/>
    </source>
</evidence>
<dbReference type="InterPro" id="IPR029063">
    <property type="entry name" value="SAM-dependent_MTases_sf"/>
</dbReference>
<dbReference type="CDD" id="cd02440">
    <property type="entry name" value="AdoMet_MTases"/>
    <property type="match status" value="1"/>
</dbReference>
<keyword evidence="2" id="KW-0808">Transferase</keyword>
<dbReference type="Gene3D" id="2.20.25.110">
    <property type="entry name" value="S-adenosyl-L-methionine-dependent methyltransferases"/>
    <property type="match status" value="1"/>
</dbReference>
<dbReference type="InterPro" id="IPR041698">
    <property type="entry name" value="Methyltransf_25"/>
</dbReference>
<protein>
    <submittedName>
        <fullName evidence="2">Methyltransferase type 11</fullName>
    </submittedName>
</protein>
<organism evidence="2 3">
    <name type="scientific">Geofilum rubicundum JCM 15548</name>
    <dbReference type="NCBI Taxonomy" id="1236989"/>
    <lineage>
        <taxon>Bacteria</taxon>
        <taxon>Pseudomonadati</taxon>
        <taxon>Bacteroidota</taxon>
        <taxon>Bacteroidia</taxon>
        <taxon>Marinilabiliales</taxon>
        <taxon>Marinilabiliaceae</taxon>
        <taxon>Geofilum</taxon>
    </lineage>
</organism>
<dbReference type="PANTHER" id="PTHR43591:SF110">
    <property type="entry name" value="RHODANESE DOMAIN-CONTAINING PROTEIN"/>
    <property type="match status" value="1"/>
</dbReference>
<sequence>MAKIDNNMKQWYETLFENYGEKYDNESFSQGTIGECDFIEKEINHDKKLKIIDIGCGTGRHAIELAKRGYSITGIDLSESLLEKAREKAKQKGLQIDFLKHDARNLPFDKQFDVAIMMCEGAFPLMETDEMNYEILKNVSQSLKENAKFIFTTLNGLFPIFNSIEEFCAANTDDGNATYHKNTFDLMTFRDYNITKVEDDNGVEKELKCNERYYIPSEITWLLKTLGFKKIEIFGAKLGAFSREDKLTTDDFEMLVITER</sequence>
<keyword evidence="2" id="KW-0489">Methyltransferase</keyword>
<gene>
    <name evidence="2" type="ORF">JCM15548_13660</name>
</gene>
<proteinExistence type="predicted"/>
<evidence type="ECO:0000313" key="3">
    <source>
        <dbReference type="Proteomes" id="UP000032900"/>
    </source>
</evidence>
<dbReference type="STRING" id="1236989.JCM15548_13660"/>